<evidence type="ECO:0000256" key="10">
    <source>
        <dbReference type="ARBA" id="ARBA00023136"/>
    </source>
</evidence>
<dbReference type="InterPro" id="IPR047817">
    <property type="entry name" value="ABC2_TM_bact-type"/>
</dbReference>
<dbReference type="AlphaFoldDB" id="A0AAW9RNB6"/>
<keyword evidence="5" id="KW-0762">Sugar transport</keyword>
<gene>
    <name evidence="13" type="ORF">V3330_15425</name>
</gene>
<comment type="subcellular location">
    <subcellularLocation>
        <location evidence="11">Cell inner membrane</location>
        <topology evidence="11">Multi-pass membrane protein</topology>
    </subcellularLocation>
    <subcellularLocation>
        <location evidence="1">Cell membrane</location>
        <topology evidence="1">Multi-pass membrane protein</topology>
    </subcellularLocation>
</comment>
<dbReference type="Proteomes" id="UP001359886">
    <property type="component" value="Unassembled WGS sequence"/>
</dbReference>
<feature type="domain" description="ABC transmembrane type-2" evidence="12">
    <location>
        <begin position="26"/>
        <end position="250"/>
    </location>
</feature>
<feature type="transmembrane region" description="Helical" evidence="11">
    <location>
        <begin position="62"/>
        <end position="83"/>
    </location>
</feature>
<comment type="similarity">
    <text evidence="2 11">Belongs to the ABC-2 integral membrane protein family.</text>
</comment>
<dbReference type="InterPro" id="IPR000412">
    <property type="entry name" value="ABC_2_transport"/>
</dbReference>
<dbReference type="PANTHER" id="PTHR30413">
    <property type="entry name" value="INNER MEMBRANE TRANSPORT PERMEASE"/>
    <property type="match status" value="1"/>
</dbReference>
<keyword evidence="7" id="KW-0972">Capsule biogenesis/degradation</keyword>
<accession>A0AAW9RNB6</accession>
<evidence type="ECO:0000256" key="1">
    <source>
        <dbReference type="ARBA" id="ARBA00004651"/>
    </source>
</evidence>
<evidence type="ECO:0000256" key="2">
    <source>
        <dbReference type="ARBA" id="ARBA00007783"/>
    </source>
</evidence>
<feature type="transmembrane region" description="Helical" evidence="11">
    <location>
        <begin position="139"/>
        <end position="167"/>
    </location>
</feature>
<dbReference type="EMBL" id="JAZHOG010000011">
    <property type="protein sequence ID" value="MEJ8569021.1"/>
    <property type="molecule type" value="Genomic_DNA"/>
</dbReference>
<sequence length="258" mass="28462">MKRLAHPIFWQLVSRSIRKDYLENLTGFAWLILQPLMLLSVYAFVFSTIFKARVPDSLDVGFVAYLAVAFWPWTAFSEAVLKAGGTVRANAALIGKVAFPSELLPLSMVVATFLMNMAGYAAVLVVLSLTGTDIHWLGVVAMLPVLVLLAVLAGAIGLVMSALQVFVRDVAQILPPLMTFWFFTTPILYSPTYLPDRLAEVIAWNPMAWFVGFVRAAALQGELHPGLAGIAIAVSALLLFWLGLRFFRRLSGHFEDFL</sequence>
<evidence type="ECO:0000256" key="11">
    <source>
        <dbReference type="RuleBase" id="RU361157"/>
    </source>
</evidence>
<dbReference type="GO" id="GO:0043190">
    <property type="term" value="C:ATP-binding cassette (ABC) transporter complex"/>
    <property type="evidence" value="ECO:0007669"/>
    <property type="project" value="InterPro"/>
</dbReference>
<evidence type="ECO:0000256" key="9">
    <source>
        <dbReference type="ARBA" id="ARBA00023047"/>
    </source>
</evidence>
<evidence type="ECO:0000259" key="12">
    <source>
        <dbReference type="PROSITE" id="PS51012"/>
    </source>
</evidence>
<dbReference type="Pfam" id="PF01061">
    <property type="entry name" value="ABC2_membrane"/>
    <property type="match status" value="1"/>
</dbReference>
<keyword evidence="4 11" id="KW-1003">Cell membrane</keyword>
<name>A0AAW9RNB6_9GAMM</name>
<dbReference type="PANTHER" id="PTHR30413:SF10">
    <property type="entry name" value="CAPSULE POLYSACCHARIDE EXPORT INNER-MEMBRANE PROTEIN CTRC"/>
    <property type="match status" value="1"/>
</dbReference>
<reference evidence="13 14" key="1">
    <citation type="submission" date="2024-02" db="EMBL/GenBank/DDBJ databases">
        <title>A novel Wenzhouxiangellaceae bacterium, isolated from coastal sediments.</title>
        <authorList>
            <person name="Du Z.-J."/>
            <person name="Ye Y.-Q."/>
            <person name="Zhang X.-Y."/>
        </authorList>
    </citation>
    <scope>NUCLEOTIDE SEQUENCE [LARGE SCALE GENOMIC DNA]</scope>
    <source>
        <strain evidence="13 14">CH-27</strain>
    </source>
</reference>
<feature type="transmembrane region" description="Helical" evidence="11">
    <location>
        <begin position="226"/>
        <end position="244"/>
    </location>
</feature>
<dbReference type="PRINTS" id="PR00164">
    <property type="entry name" value="ABC2TRNSPORT"/>
</dbReference>
<feature type="transmembrane region" description="Helical" evidence="11">
    <location>
        <begin position="201"/>
        <end position="220"/>
    </location>
</feature>
<dbReference type="GO" id="GO:0015774">
    <property type="term" value="P:polysaccharide transport"/>
    <property type="evidence" value="ECO:0007669"/>
    <property type="project" value="UniProtKB-KW"/>
</dbReference>
<keyword evidence="9" id="KW-0625">Polysaccharide transport</keyword>
<keyword evidence="14" id="KW-1185">Reference proteome</keyword>
<keyword evidence="8 11" id="KW-1133">Transmembrane helix</keyword>
<dbReference type="InterPro" id="IPR013525">
    <property type="entry name" value="ABC2_TM"/>
</dbReference>
<evidence type="ECO:0000256" key="4">
    <source>
        <dbReference type="ARBA" id="ARBA00022475"/>
    </source>
</evidence>
<keyword evidence="10 11" id="KW-0472">Membrane</keyword>
<evidence type="ECO:0000256" key="8">
    <source>
        <dbReference type="ARBA" id="ARBA00022989"/>
    </source>
</evidence>
<comment type="caution">
    <text evidence="13">The sequence shown here is derived from an EMBL/GenBank/DDBJ whole genome shotgun (WGS) entry which is preliminary data.</text>
</comment>
<proteinExistence type="inferred from homology"/>
<dbReference type="GO" id="GO:0140359">
    <property type="term" value="F:ABC-type transporter activity"/>
    <property type="evidence" value="ECO:0007669"/>
    <property type="project" value="InterPro"/>
</dbReference>
<dbReference type="PROSITE" id="PS51012">
    <property type="entry name" value="ABC_TM2"/>
    <property type="match status" value="1"/>
</dbReference>
<keyword evidence="6 11" id="KW-0812">Transmembrane</keyword>
<feature type="transmembrane region" description="Helical" evidence="11">
    <location>
        <begin position="103"/>
        <end position="127"/>
    </location>
</feature>
<dbReference type="RefSeq" id="WP_354696346.1">
    <property type="nucleotide sequence ID" value="NZ_JAZHOG010000011.1"/>
</dbReference>
<evidence type="ECO:0000313" key="14">
    <source>
        <dbReference type="Proteomes" id="UP001359886"/>
    </source>
</evidence>
<evidence type="ECO:0000256" key="7">
    <source>
        <dbReference type="ARBA" id="ARBA00022903"/>
    </source>
</evidence>
<feature type="transmembrane region" description="Helical" evidence="11">
    <location>
        <begin position="28"/>
        <end position="50"/>
    </location>
</feature>
<organism evidence="13 14">
    <name type="scientific">Elongatibacter sediminis</name>
    <dbReference type="NCBI Taxonomy" id="3119006"/>
    <lineage>
        <taxon>Bacteria</taxon>
        <taxon>Pseudomonadati</taxon>
        <taxon>Pseudomonadota</taxon>
        <taxon>Gammaproteobacteria</taxon>
        <taxon>Chromatiales</taxon>
        <taxon>Wenzhouxiangellaceae</taxon>
        <taxon>Elongatibacter</taxon>
    </lineage>
</organism>
<feature type="transmembrane region" description="Helical" evidence="11">
    <location>
        <begin position="173"/>
        <end position="189"/>
    </location>
</feature>
<keyword evidence="3 11" id="KW-0813">Transport</keyword>
<dbReference type="GO" id="GO:0015920">
    <property type="term" value="P:lipopolysaccharide transport"/>
    <property type="evidence" value="ECO:0007669"/>
    <property type="project" value="TreeGrafter"/>
</dbReference>
<evidence type="ECO:0000256" key="5">
    <source>
        <dbReference type="ARBA" id="ARBA00022597"/>
    </source>
</evidence>
<evidence type="ECO:0000256" key="6">
    <source>
        <dbReference type="ARBA" id="ARBA00022692"/>
    </source>
</evidence>
<evidence type="ECO:0000256" key="3">
    <source>
        <dbReference type="ARBA" id="ARBA00022448"/>
    </source>
</evidence>
<evidence type="ECO:0000313" key="13">
    <source>
        <dbReference type="EMBL" id="MEJ8569021.1"/>
    </source>
</evidence>
<protein>
    <recommendedName>
        <fullName evidence="11">Transport permease protein</fullName>
    </recommendedName>
</protein>